<keyword evidence="3" id="KW-1185">Reference proteome</keyword>
<protein>
    <submittedName>
        <fullName evidence="2">ATPase</fullName>
    </submittedName>
</protein>
<comment type="caution">
    <text evidence="2">The sequence shown here is derived from an EMBL/GenBank/DDBJ whole genome shotgun (WGS) entry which is preliminary data.</text>
</comment>
<name>A0A5S4F3H0_9ACTN</name>
<dbReference type="Proteomes" id="UP000306628">
    <property type="component" value="Unassembled WGS sequence"/>
</dbReference>
<dbReference type="AlphaFoldDB" id="A0A5S4F3H0"/>
<dbReference type="Pfam" id="PF13521">
    <property type="entry name" value="AAA_28"/>
    <property type="match status" value="1"/>
</dbReference>
<evidence type="ECO:0000259" key="1">
    <source>
        <dbReference type="Pfam" id="PF13521"/>
    </source>
</evidence>
<dbReference type="RefSeq" id="WP_138698745.1">
    <property type="nucleotide sequence ID" value="NZ_JBHSAZ010000055.1"/>
</dbReference>
<accession>A0A5S4F3H0</accession>
<evidence type="ECO:0000313" key="3">
    <source>
        <dbReference type="Proteomes" id="UP000306628"/>
    </source>
</evidence>
<organism evidence="2 3">
    <name type="scientific">Nonomuraea zeae</name>
    <dbReference type="NCBI Taxonomy" id="1642303"/>
    <lineage>
        <taxon>Bacteria</taxon>
        <taxon>Bacillati</taxon>
        <taxon>Actinomycetota</taxon>
        <taxon>Actinomycetes</taxon>
        <taxon>Streptosporangiales</taxon>
        <taxon>Streptosporangiaceae</taxon>
        <taxon>Nonomuraea</taxon>
    </lineage>
</organism>
<evidence type="ECO:0000313" key="2">
    <source>
        <dbReference type="EMBL" id="TMR10673.1"/>
    </source>
</evidence>
<proteinExistence type="predicted"/>
<dbReference type="Gene3D" id="3.40.50.300">
    <property type="entry name" value="P-loop containing nucleotide triphosphate hydrolases"/>
    <property type="match status" value="1"/>
</dbReference>
<gene>
    <name evidence="2" type="ORF">ETD85_60190</name>
</gene>
<feature type="domain" description="NadR/Ttd14 AAA" evidence="1">
    <location>
        <begin position="3"/>
        <end position="169"/>
    </location>
</feature>
<dbReference type="InterPro" id="IPR038727">
    <property type="entry name" value="NadR/Ttd14_AAA_dom"/>
</dbReference>
<dbReference type="InterPro" id="IPR027417">
    <property type="entry name" value="P-loop_NTPase"/>
</dbReference>
<dbReference type="EMBL" id="VCKX01000510">
    <property type="protein sequence ID" value="TMR10673.1"/>
    <property type="molecule type" value="Genomic_DNA"/>
</dbReference>
<reference evidence="2 3" key="1">
    <citation type="submission" date="2019-05" db="EMBL/GenBank/DDBJ databases">
        <title>Draft genome sequence of Nonomuraea zeae DSM 100528.</title>
        <authorList>
            <person name="Saricaoglu S."/>
            <person name="Isik K."/>
        </authorList>
    </citation>
    <scope>NUCLEOTIDE SEQUENCE [LARGE SCALE GENOMIC DNA]</scope>
    <source>
        <strain evidence="2 3">DSM 100528</strain>
    </source>
</reference>
<dbReference type="OrthoDB" id="5638848at2"/>
<sequence>MKRFILTGTPGAGKTAILRWLENDGCTVVEEAATDVIALRQAQGEAEPWTTPSFTEDIAALQRRRQERAAALPGDVQLYDRSPICTYALATYLGHPVGPALARELDRIQGEQIYDRTVFFIANLGIVTPTGARRITFEESLRFERIHHDAYASFGYACVQISPGALPERAAEIRKRLDTAS</sequence>
<dbReference type="SUPFAM" id="SSF52540">
    <property type="entry name" value="P-loop containing nucleoside triphosphate hydrolases"/>
    <property type="match status" value="1"/>
</dbReference>